<reference evidence="1 2" key="1">
    <citation type="journal article" date="2021" name="Front. Genet.">
        <title>Chromosome-Level Genome Assembly Reveals Significant Gene Expansion in the Toll and IMD Signaling Pathways of Dendrolimus kikuchii.</title>
        <authorList>
            <person name="Zhou J."/>
            <person name="Wu P."/>
            <person name="Xiong Z."/>
            <person name="Liu N."/>
            <person name="Zhao N."/>
            <person name="Ji M."/>
            <person name="Qiu Y."/>
            <person name="Yang B."/>
        </authorList>
    </citation>
    <scope>NUCLEOTIDE SEQUENCE [LARGE SCALE GENOMIC DNA]</scope>
    <source>
        <strain evidence="1">Ann1</strain>
    </source>
</reference>
<name>A0ACC1D535_9NEOP</name>
<keyword evidence="2" id="KW-1185">Reference proteome</keyword>
<dbReference type="EMBL" id="CM034395">
    <property type="protein sequence ID" value="KAJ0178967.1"/>
    <property type="molecule type" value="Genomic_DNA"/>
</dbReference>
<comment type="caution">
    <text evidence="1">The sequence shown here is derived from an EMBL/GenBank/DDBJ whole genome shotgun (WGS) entry which is preliminary data.</text>
</comment>
<sequence>MKNQQVNVDYWAMLQSMFVYGLLTALGWLMLRLFNTVFMLPRRLRAHQDTLQDTLEELKRRYPDLNFTEEDIKEAEKELEELTTNENQLDKSQTEGPEKQIENTPKAQIEENKKTM</sequence>
<dbReference type="Proteomes" id="UP000824533">
    <property type="component" value="Linkage Group LG09"/>
</dbReference>
<evidence type="ECO:0000313" key="1">
    <source>
        <dbReference type="EMBL" id="KAJ0178967.1"/>
    </source>
</evidence>
<organism evidence="1 2">
    <name type="scientific">Dendrolimus kikuchii</name>
    <dbReference type="NCBI Taxonomy" id="765133"/>
    <lineage>
        <taxon>Eukaryota</taxon>
        <taxon>Metazoa</taxon>
        <taxon>Ecdysozoa</taxon>
        <taxon>Arthropoda</taxon>
        <taxon>Hexapoda</taxon>
        <taxon>Insecta</taxon>
        <taxon>Pterygota</taxon>
        <taxon>Neoptera</taxon>
        <taxon>Endopterygota</taxon>
        <taxon>Lepidoptera</taxon>
        <taxon>Glossata</taxon>
        <taxon>Ditrysia</taxon>
        <taxon>Bombycoidea</taxon>
        <taxon>Lasiocampidae</taxon>
        <taxon>Dendrolimus</taxon>
    </lineage>
</organism>
<proteinExistence type="predicted"/>
<evidence type="ECO:0000313" key="2">
    <source>
        <dbReference type="Proteomes" id="UP000824533"/>
    </source>
</evidence>
<protein>
    <submittedName>
        <fullName evidence="1">Uncharacterized protein</fullName>
    </submittedName>
</protein>
<accession>A0ACC1D535</accession>
<gene>
    <name evidence="1" type="ORF">K1T71_005742</name>
</gene>